<evidence type="ECO:0000256" key="7">
    <source>
        <dbReference type="ARBA" id="ARBA00022605"/>
    </source>
</evidence>
<evidence type="ECO:0000259" key="19">
    <source>
        <dbReference type="PROSITE" id="PS51278"/>
    </source>
</evidence>
<dbReference type="Proteomes" id="UP000291343">
    <property type="component" value="Unassembled WGS sequence"/>
</dbReference>
<dbReference type="CDD" id="cd00713">
    <property type="entry name" value="GltS"/>
    <property type="match status" value="1"/>
</dbReference>
<dbReference type="SUPFAM" id="SSF51395">
    <property type="entry name" value="FMN-linked oxidoreductases"/>
    <property type="match status" value="1"/>
</dbReference>
<keyword evidence="13" id="KW-0560">Oxidoreductase</keyword>
<evidence type="ECO:0000256" key="15">
    <source>
        <dbReference type="ARBA" id="ARBA00023014"/>
    </source>
</evidence>
<evidence type="ECO:0000256" key="12">
    <source>
        <dbReference type="ARBA" id="ARBA00022962"/>
    </source>
</evidence>
<feature type="domain" description="Glutamine amidotransferase type-2" evidence="19">
    <location>
        <begin position="45"/>
        <end position="477"/>
    </location>
</feature>
<dbReference type="PANTHER" id="PTHR43100">
    <property type="entry name" value="GLUTAMATE SYNTHASE [NADPH] SMALL CHAIN"/>
    <property type="match status" value="1"/>
</dbReference>
<evidence type="ECO:0000313" key="21">
    <source>
        <dbReference type="Proteomes" id="UP000291343"/>
    </source>
</evidence>
<name>A0A482X5H9_LAOST</name>
<dbReference type="SUPFAM" id="SSF69336">
    <property type="entry name" value="Alpha subunit of glutamate synthase, C-terminal domain"/>
    <property type="match status" value="1"/>
</dbReference>
<keyword evidence="21" id="KW-1185">Reference proteome</keyword>
<dbReference type="OrthoDB" id="4327079at2759"/>
<dbReference type="PROSITE" id="PS51278">
    <property type="entry name" value="GATASE_TYPE_2"/>
    <property type="match status" value="1"/>
</dbReference>
<dbReference type="GO" id="GO:0015930">
    <property type="term" value="F:glutamate synthase activity"/>
    <property type="evidence" value="ECO:0007669"/>
    <property type="project" value="InterPro"/>
</dbReference>
<evidence type="ECO:0000256" key="10">
    <source>
        <dbReference type="ARBA" id="ARBA00022723"/>
    </source>
</evidence>
<comment type="pathway">
    <text evidence="18">Amino-acid biosynthesis.</text>
</comment>
<comment type="pathway">
    <text evidence="5">Nitrogen metabolism.</text>
</comment>
<keyword evidence="9" id="KW-0288">FMN</keyword>
<evidence type="ECO:0000256" key="3">
    <source>
        <dbReference type="ARBA" id="ARBA00001974"/>
    </source>
</evidence>
<evidence type="ECO:0000256" key="5">
    <source>
        <dbReference type="ARBA" id="ARBA00004909"/>
    </source>
</evidence>
<dbReference type="FunFam" id="2.160.20.60:FF:000001">
    <property type="entry name" value="Glutamate synthase, large subunit"/>
    <property type="match status" value="1"/>
</dbReference>
<dbReference type="InterPro" id="IPR051394">
    <property type="entry name" value="Glutamate_Synthase"/>
</dbReference>
<evidence type="ECO:0000256" key="14">
    <source>
        <dbReference type="ARBA" id="ARBA00023004"/>
    </source>
</evidence>
<evidence type="ECO:0000256" key="11">
    <source>
        <dbReference type="ARBA" id="ARBA00022827"/>
    </source>
</evidence>
<accession>A0A482X5H9</accession>
<dbReference type="Pfam" id="PF00310">
    <property type="entry name" value="GATase_2"/>
    <property type="match status" value="1"/>
</dbReference>
<dbReference type="EMBL" id="QKKF02018020">
    <property type="protein sequence ID" value="RZF40660.1"/>
    <property type="molecule type" value="Genomic_DNA"/>
</dbReference>
<evidence type="ECO:0000256" key="13">
    <source>
        <dbReference type="ARBA" id="ARBA00023002"/>
    </source>
</evidence>
<dbReference type="InterPro" id="IPR029055">
    <property type="entry name" value="Ntn_hydrolases_N"/>
</dbReference>
<keyword evidence="16" id="KW-0314">Glutamate biosynthesis</keyword>
<dbReference type="SUPFAM" id="SSF56235">
    <property type="entry name" value="N-terminal nucleophile aminohydrolases (Ntn hydrolases)"/>
    <property type="match status" value="1"/>
</dbReference>
<keyword evidence="12" id="KW-0315">Glutamine amidotransferase</keyword>
<dbReference type="InterPro" id="IPR013785">
    <property type="entry name" value="Aldolase_TIM"/>
</dbReference>
<keyword evidence="17" id="KW-0003">3Fe-4S</keyword>
<keyword evidence="14" id="KW-0408">Iron</keyword>
<keyword evidence="7" id="KW-0028">Amino-acid biosynthesis</keyword>
<dbReference type="InParanoid" id="A0A482X5H9"/>
<dbReference type="InterPro" id="IPR017932">
    <property type="entry name" value="GATase_2_dom"/>
</dbReference>
<dbReference type="Gene3D" id="3.20.20.70">
    <property type="entry name" value="Aldolase class I"/>
    <property type="match status" value="1"/>
</dbReference>
<dbReference type="GO" id="GO:0051538">
    <property type="term" value="F:3 iron, 4 sulfur cluster binding"/>
    <property type="evidence" value="ECO:0007669"/>
    <property type="project" value="UniProtKB-KW"/>
</dbReference>
<protein>
    <recommendedName>
        <fullName evidence="19">Glutamine amidotransferase type-2 domain-containing protein</fullName>
    </recommendedName>
</protein>
<dbReference type="Pfam" id="PF01645">
    <property type="entry name" value="Glu_synthase"/>
    <property type="match status" value="1"/>
</dbReference>
<dbReference type="UniPathway" id="UPA00045"/>
<proteinExistence type="inferred from homology"/>
<dbReference type="STRING" id="195883.A0A482X5H9"/>
<evidence type="ECO:0000256" key="1">
    <source>
        <dbReference type="ARBA" id="ARBA00001917"/>
    </source>
</evidence>
<evidence type="ECO:0000256" key="17">
    <source>
        <dbReference type="ARBA" id="ARBA00023291"/>
    </source>
</evidence>
<evidence type="ECO:0000256" key="6">
    <source>
        <dbReference type="ARBA" id="ARBA00009716"/>
    </source>
</evidence>
<comment type="cofactor">
    <cofactor evidence="1">
        <name>FMN</name>
        <dbReference type="ChEBI" id="CHEBI:58210"/>
    </cofactor>
</comment>
<dbReference type="PANTHER" id="PTHR43100:SF1">
    <property type="entry name" value="GLUTAMATE SYNTHASE [NADPH] SMALL CHAIN"/>
    <property type="match status" value="1"/>
</dbReference>
<dbReference type="InterPro" id="IPR036485">
    <property type="entry name" value="Glu_synth_asu_C_sf"/>
</dbReference>
<organism evidence="20 21">
    <name type="scientific">Laodelphax striatellus</name>
    <name type="common">Small brown planthopper</name>
    <name type="synonym">Delphax striatella</name>
    <dbReference type="NCBI Taxonomy" id="195883"/>
    <lineage>
        <taxon>Eukaryota</taxon>
        <taxon>Metazoa</taxon>
        <taxon>Ecdysozoa</taxon>
        <taxon>Arthropoda</taxon>
        <taxon>Hexapoda</taxon>
        <taxon>Insecta</taxon>
        <taxon>Pterygota</taxon>
        <taxon>Neoptera</taxon>
        <taxon>Paraneoptera</taxon>
        <taxon>Hemiptera</taxon>
        <taxon>Auchenorrhyncha</taxon>
        <taxon>Fulgoroidea</taxon>
        <taxon>Delphacidae</taxon>
        <taxon>Criomorphinae</taxon>
        <taxon>Laodelphax</taxon>
    </lineage>
</organism>
<gene>
    <name evidence="20" type="ORF">LSTR_LSTR012761</name>
</gene>
<dbReference type="InterPro" id="IPR002489">
    <property type="entry name" value="Glu_synth_asu_C"/>
</dbReference>
<dbReference type="Gene3D" id="2.160.20.60">
    <property type="entry name" value="Glutamate synthase, alpha subunit, C-terminal domain"/>
    <property type="match status" value="1"/>
</dbReference>
<evidence type="ECO:0000256" key="4">
    <source>
        <dbReference type="ARBA" id="ARBA00004802"/>
    </source>
</evidence>
<dbReference type="CDD" id="cd00982">
    <property type="entry name" value="gltB_C"/>
    <property type="match status" value="1"/>
</dbReference>
<evidence type="ECO:0000256" key="8">
    <source>
        <dbReference type="ARBA" id="ARBA00022630"/>
    </source>
</evidence>
<keyword evidence="11" id="KW-0274">FAD</keyword>
<keyword evidence="8" id="KW-0285">Flavoprotein</keyword>
<evidence type="ECO:0000256" key="2">
    <source>
        <dbReference type="ARBA" id="ARBA00001927"/>
    </source>
</evidence>
<evidence type="ECO:0000256" key="18">
    <source>
        <dbReference type="ARBA" id="ARBA00029440"/>
    </source>
</evidence>
<comment type="cofactor">
    <cofactor evidence="3">
        <name>FAD</name>
        <dbReference type="ChEBI" id="CHEBI:57692"/>
    </cofactor>
</comment>
<dbReference type="GO" id="GO:0006537">
    <property type="term" value="P:glutamate biosynthetic process"/>
    <property type="evidence" value="ECO:0007669"/>
    <property type="project" value="UniProtKB-KW"/>
</dbReference>
<dbReference type="AlphaFoldDB" id="A0A482X5H9"/>
<evidence type="ECO:0000256" key="9">
    <source>
        <dbReference type="ARBA" id="ARBA00022643"/>
    </source>
</evidence>
<comment type="similarity">
    <text evidence="6">Belongs to the glutamate synthase family.</text>
</comment>
<dbReference type="SMR" id="A0A482X5H9"/>
<comment type="cofactor">
    <cofactor evidence="2">
        <name>[3Fe-4S] cluster</name>
        <dbReference type="ChEBI" id="CHEBI:21137"/>
    </cofactor>
</comment>
<comment type="pathway">
    <text evidence="4">Energy metabolism; nitrogen metabolism.</text>
</comment>
<evidence type="ECO:0000313" key="20">
    <source>
        <dbReference type="EMBL" id="RZF40660.1"/>
    </source>
</evidence>
<dbReference type="Pfam" id="PF01493">
    <property type="entry name" value="GXGXG"/>
    <property type="match status" value="1"/>
</dbReference>
<reference evidence="20 21" key="1">
    <citation type="journal article" date="2017" name="Gigascience">
        <title>Genome sequence of the small brown planthopper, Laodelphax striatellus.</title>
        <authorList>
            <person name="Zhu J."/>
            <person name="Jiang F."/>
            <person name="Wang X."/>
            <person name="Yang P."/>
            <person name="Bao Y."/>
            <person name="Zhao W."/>
            <person name="Wang W."/>
            <person name="Lu H."/>
            <person name="Wang Q."/>
            <person name="Cui N."/>
            <person name="Li J."/>
            <person name="Chen X."/>
            <person name="Luo L."/>
            <person name="Yu J."/>
            <person name="Kang L."/>
            <person name="Cui F."/>
        </authorList>
    </citation>
    <scope>NUCLEOTIDE SEQUENCE [LARGE SCALE GENOMIC DNA]</scope>
    <source>
        <strain evidence="20">Lst14</strain>
    </source>
</reference>
<dbReference type="GO" id="GO:0046872">
    <property type="term" value="F:metal ion binding"/>
    <property type="evidence" value="ECO:0007669"/>
    <property type="project" value="UniProtKB-KW"/>
</dbReference>
<dbReference type="InterPro" id="IPR002932">
    <property type="entry name" value="Glu_synthdom"/>
</dbReference>
<evidence type="ECO:0000256" key="16">
    <source>
        <dbReference type="ARBA" id="ARBA00023164"/>
    </source>
</evidence>
<keyword evidence="15" id="KW-0411">Iron-sulfur</keyword>
<keyword evidence="10" id="KW-0479">Metal-binding</keyword>
<dbReference type="Gene3D" id="3.60.20.10">
    <property type="entry name" value="Glutamine Phosphoribosylpyrophosphate, subunit 1, domain 1"/>
    <property type="match status" value="1"/>
</dbReference>
<sequence>MVTKNESVKVTSCKVLKMCPMSSGDSWCLPNKDGLYDPVNERDACGVGFIVAIDGKRTHKIVRDAEKLALRMNHRGACACDNDTGDGAGVLTAIPHDFYAHELREQQNVELPSLGQYATGIVYEDKTNSEQSEATFAQLANECNLNILCWRTVPTHRDGIGEVARNSEPFMRQVFVVPREGANLDEESLKRQVFILRKRATHTIPKPGVRFYICSLSHTIVVYKGQLTSDQLWTYFTDLKSPQFETYLALVHTRFSTNTFPSWERAHPLRYLAHNGEINTLRGNVNFMKAREGVMKSPYIENEELKKLYPVVEPNLSDSGSLDCVLEFLVNAGGRSLPEAVMTMVPEAWQNDATMAAEKRDFYHWAACAMEPWTGPLCSPSPTEDTLVLYLTERFITCVCYSATVRMLSVRTLFLKWPAVLETKECSIQVSLIRCSMRIIVRQWKEEYQRLWLRWEFQRCSPTKELKSSKPLEYQRKLSKNVSSRNLVCLGFDVVVAALLGADEFGMSTAPLIVMGCTMMRKCHLNVCPVGIATQDPVLREKFAGKPEHVINYLFMLAEEVREHMASLGISKFQDLVGRTDLLRPAENVKNFKAKTLNLSPILRNALHMRPGVNIVGGSERQDFQLEKRLDNQLIAAATPVINGEQKSINVEFTINNECRAFGSTLSYAISMKYGDNGLPEHSINVALKGSAGQSFCAFLARGVHVTLEGDANDYVGKGLSGGEVVIYPPKSSPFQSDGNVIVGNVCLYGATSGKAFFRGIAAERFSVRNSGAVAVVEGVGDHGCEYMTGGCAVILGLTGRNFAAGMSGGIAYVLDVDGSFKSKCNMEMVELLALDQAEDIEYVKQLLEEFQTKTGSEIAMGLLGNWPDAAKQFVKVFPYEYKRALRQMAEEKANATVQNNTAVTASVPPQSSIRDIEETVTDTGVEKKRLEKILDKTRGFVKSQRETAPCRLAEKRMKDSSNNYNFAHVRKGLRVQAARCQNTIC</sequence>
<comment type="caution">
    <text evidence="20">The sequence shown here is derived from an EMBL/GenBank/DDBJ whole genome shotgun (WGS) entry which is preliminary data.</text>
</comment>